<sequence length="158" mass="17906">MGVSISFISATPQELDRAESDPSWAGEFIYELYDGDTVGRPHGGPDKAWAGLQFLLDGAEMNLEFLMDGYVIREDGTLFGWSPEHVQAVARELNATPWERLAVHYDPERMTKEEVYPNMWRFNPEGELTWLEDGYEDLVGFFDAAAKGSYGAFMNFSF</sequence>
<dbReference type="SUPFAM" id="SSF111069">
    <property type="entry name" value="Hypothetical protein yfbM"/>
    <property type="match status" value="1"/>
</dbReference>
<proteinExistence type="predicted"/>
<gene>
    <name evidence="1" type="ORF">ACFY1D_21570</name>
</gene>
<dbReference type="InterPro" id="IPR015068">
    <property type="entry name" value="DUF1877"/>
</dbReference>
<protein>
    <submittedName>
        <fullName evidence="1">YfbM family protein</fullName>
    </submittedName>
</protein>
<dbReference type="InterPro" id="IPR035944">
    <property type="entry name" value="YfbM-like_sf"/>
</dbReference>
<keyword evidence="2" id="KW-1185">Reference proteome</keyword>
<name>A0ABW6UPL9_9ACTN</name>
<comment type="caution">
    <text evidence="1">The sequence shown here is derived from an EMBL/GenBank/DDBJ whole genome shotgun (WGS) entry which is preliminary data.</text>
</comment>
<evidence type="ECO:0000313" key="2">
    <source>
        <dbReference type="Proteomes" id="UP001602058"/>
    </source>
</evidence>
<reference evidence="1 2" key="1">
    <citation type="submission" date="2024-10" db="EMBL/GenBank/DDBJ databases">
        <title>The Natural Products Discovery Center: Release of the First 8490 Sequenced Strains for Exploring Actinobacteria Biosynthetic Diversity.</title>
        <authorList>
            <person name="Kalkreuter E."/>
            <person name="Kautsar S.A."/>
            <person name="Yang D."/>
            <person name="Bader C.D."/>
            <person name="Teijaro C.N."/>
            <person name="Fluegel L."/>
            <person name="Davis C.M."/>
            <person name="Simpson J.R."/>
            <person name="Lauterbach L."/>
            <person name="Steele A.D."/>
            <person name="Gui C."/>
            <person name="Meng S."/>
            <person name="Li G."/>
            <person name="Viehrig K."/>
            <person name="Ye F."/>
            <person name="Su P."/>
            <person name="Kiefer A.F."/>
            <person name="Nichols A."/>
            <person name="Cepeda A.J."/>
            <person name="Yan W."/>
            <person name="Fan B."/>
            <person name="Jiang Y."/>
            <person name="Adhikari A."/>
            <person name="Zheng C.-J."/>
            <person name="Schuster L."/>
            <person name="Cowan T.M."/>
            <person name="Smanski M.J."/>
            <person name="Chevrette M.G."/>
            <person name="De Carvalho L.P.S."/>
            <person name="Shen B."/>
        </authorList>
    </citation>
    <scope>NUCLEOTIDE SEQUENCE [LARGE SCALE GENOMIC DNA]</scope>
    <source>
        <strain evidence="1 2">NPDC001390</strain>
    </source>
</reference>
<evidence type="ECO:0000313" key="1">
    <source>
        <dbReference type="EMBL" id="MFF4523983.1"/>
    </source>
</evidence>
<organism evidence="1 2">
    <name type="scientific">Streptomyces bluensis</name>
    <dbReference type="NCBI Taxonomy" id="33897"/>
    <lineage>
        <taxon>Bacteria</taxon>
        <taxon>Bacillati</taxon>
        <taxon>Actinomycetota</taxon>
        <taxon>Actinomycetes</taxon>
        <taxon>Kitasatosporales</taxon>
        <taxon>Streptomycetaceae</taxon>
        <taxon>Streptomyces</taxon>
    </lineage>
</organism>
<dbReference type="Gene3D" id="3.40.1760.10">
    <property type="entry name" value="YfbM-like super family"/>
    <property type="match status" value="1"/>
</dbReference>
<dbReference type="EMBL" id="JBIAWJ010000011">
    <property type="protein sequence ID" value="MFF4523983.1"/>
    <property type="molecule type" value="Genomic_DNA"/>
</dbReference>
<dbReference type="RefSeq" id="WP_387888592.1">
    <property type="nucleotide sequence ID" value="NZ_JBIAWJ010000011.1"/>
</dbReference>
<dbReference type="Proteomes" id="UP001602058">
    <property type="component" value="Unassembled WGS sequence"/>
</dbReference>
<accession>A0ABW6UPL9</accession>
<dbReference type="Pfam" id="PF08974">
    <property type="entry name" value="DUF1877"/>
    <property type="match status" value="1"/>
</dbReference>